<organism evidence="1 2">
    <name type="scientific">Ectopseudomonas mendocina S5.2</name>
    <dbReference type="NCBI Taxonomy" id="1225174"/>
    <lineage>
        <taxon>Bacteria</taxon>
        <taxon>Pseudomonadati</taxon>
        <taxon>Pseudomonadota</taxon>
        <taxon>Gammaproteobacteria</taxon>
        <taxon>Pseudomonadales</taxon>
        <taxon>Pseudomonadaceae</taxon>
        <taxon>Ectopseudomonas</taxon>
    </lineage>
</organism>
<reference evidence="1 2" key="1">
    <citation type="submission" date="2015-11" db="EMBL/GenBank/DDBJ databases">
        <authorList>
            <person name="Chong T.M."/>
            <person name="Chan K.G."/>
            <person name="Dessaux Y."/>
        </authorList>
    </citation>
    <scope>NUCLEOTIDE SEQUENCE [LARGE SCALE GENOMIC DNA]</scope>
    <source>
        <strain evidence="1 2">S5.2</strain>
    </source>
</reference>
<keyword evidence="2" id="KW-1185">Reference proteome</keyword>
<gene>
    <name evidence="1" type="ORF">DW68_017865</name>
</gene>
<accession>A0ABM5VZR9</accession>
<protein>
    <submittedName>
        <fullName evidence="1">Uncharacterized protein</fullName>
    </submittedName>
</protein>
<dbReference type="EMBL" id="CP013124">
    <property type="protein sequence ID" value="ALN20423.1"/>
    <property type="molecule type" value="Genomic_DNA"/>
</dbReference>
<proteinExistence type="predicted"/>
<evidence type="ECO:0000313" key="2">
    <source>
        <dbReference type="Proteomes" id="UP000028530"/>
    </source>
</evidence>
<evidence type="ECO:0000313" key="1">
    <source>
        <dbReference type="EMBL" id="ALN20423.1"/>
    </source>
</evidence>
<name>A0ABM5VZR9_ECTME</name>
<dbReference type="Proteomes" id="UP000028530">
    <property type="component" value="Chromosome"/>
</dbReference>
<sequence length="75" mass="7560">MMASIGRKGRVSGLGGASQVLGRHPVSLVSAVMIGALRARGLRLLGGCGVRLLLVGLLMGDECSRLFGKAGLGGQ</sequence>